<proteinExistence type="predicted"/>
<feature type="domain" description="DUF7352" evidence="2">
    <location>
        <begin position="1"/>
        <end position="92"/>
    </location>
</feature>
<dbReference type="Pfam" id="PF24043">
    <property type="entry name" value="DUF7352"/>
    <property type="match status" value="1"/>
</dbReference>
<feature type="region of interest" description="Disordered" evidence="1">
    <location>
        <begin position="89"/>
        <end position="108"/>
    </location>
</feature>
<dbReference type="EMBL" id="JAPMOU010000078">
    <property type="protein sequence ID" value="MDE1465690.1"/>
    <property type="molecule type" value="Genomic_DNA"/>
</dbReference>
<dbReference type="RefSeq" id="WP_274691994.1">
    <property type="nucleotide sequence ID" value="NZ_JAPMOU010000078.1"/>
</dbReference>
<name>A0ABT5UHK1_9GAMM</name>
<organism evidence="3 4">
    <name type="scientific">Spartinivicinus poritis</name>
    <dbReference type="NCBI Taxonomy" id="2994640"/>
    <lineage>
        <taxon>Bacteria</taxon>
        <taxon>Pseudomonadati</taxon>
        <taxon>Pseudomonadota</taxon>
        <taxon>Gammaproteobacteria</taxon>
        <taxon>Oceanospirillales</taxon>
        <taxon>Zooshikellaceae</taxon>
        <taxon>Spartinivicinus</taxon>
    </lineage>
</organism>
<evidence type="ECO:0000259" key="2">
    <source>
        <dbReference type="Pfam" id="PF24043"/>
    </source>
</evidence>
<protein>
    <recommendedName>
        <fullName evidence="2">DUF7352 domain-containing protein</fullName>
    </recommendedName>
</protein>
<gene>
    <name evidence="3" type="ORF">ORQ98_27380</name>
</gene>
<accession>A0ABT5UHK1</accession>
<dbReference type="Proteomes" id="UP001528823">
    <property type="component" value="Unassembled WGS sequence"/>
</dbReference>
<evidence type="ECO:0000313" key="3">
    <source>
        <dbReference type="EMBL" id="MDE1465690.1"/>
    </source>
</evidence>
<evidence type="ECO:0000313" key="4">
    <source>
        <dbReference type="Proteomes" id="UP001528823"/>
    </source>
</evidence>
<keyword evidence="4" id="KW-1185">Reference proteome</keyword>
<reference evidence="3 4" key="1">
    <citation type="submission" date="2022-11" db="EMBL/GenBank/DDBJ databases">
        <title>Spartinivicinus poritis sp. nov., isolated from scleractinian coral Porites lutea.</title>
        <authorList>
            <person name="Zhang G."/>
            <person name="Cai L."/>
            <person name="Wei Q."/>
        </authorList>
    </citation>
    <scope>NUCLEOTIDE SEQUENCE [LARGE SCALE GENOMIC DNA]</scope>
    <source>
        <strain evidence="3 4">A2-2</strain>
    </source>
</reference>
<sequence length="126" mass="14611">MKTIHKYLLEDGMNTLTLKQGYRIVRSEYLLVEKAVYLWIEESLAITTPESSCQFKVVKTNAPIPENYKYLDTALDPIEAEAYHVYQIPSDAESKSKPQDQSREVHFPQRMPHKNVTELLQQVAIQ</sequence>
<evidence type="ECO:0000256" key="1">
    <source>
        <dbReference type="SAM" id="MobiDB-lite"/>
    </source>
</evidence>
<dbReference type="InterPro" id="IPR055776">
    <property type="entry name" value="DUF7352"/>
</dbReference>
<feature type="compositionally biased region" description="Basic and acidic residues" evidence="1">
    <location>
        <begin position="92"/>
        <end position="107"/>
    </location>
</feature>
<comment type="caution">
    <text evidence="3">The sequence shown here is derived from an EMBL/GenBank/DDBJ whole genome shotgun (WGS) entry which is preliminary data.</text>
</comment>